<evidence type="ECO:0000259" key="2">
    <source>
        <dbReference type="Pfam" id="PF00085"/>
    </source>
</evidence>
<protein>
    <recommendedName>
        <fullName evidence="2">Thioredoxin domain-containing protein</fullName>
    </recommendedName>
</protein>
<sequence>MTPEYSKAAKNMSPLIPFYAVDCDDDKNKPLCAEQGVQGFPTVKVFPRGKDQAPMTYQGERTAGAFVKYVSLRVPQANNKKLSSLDDIEAWVDKTSKSSKPRALLLTKEKKVPLLWKVLSNKYQSQIELAIHKDEDGKSAAKLLGVEGSDGTKVLVYQPGETSPTRYEGKTKFEPLTAFFNELVGSEDEKVEKKGKKAKKEKKAKKSTSEEDHHDEL</sequence>
<dbReference type="PANTHER" id="PTHR45815:SF3">
    <property type="entry name" value="PROTEIN DISULFIDE-ISOMERASE A6"/>
    <property type="match status" value="1"/>
</dbReference>
<gene>
    <name evidence="3" type="ORF">AAF712_006880</name>
</gene>
<dbReference type="InterPro" id="IPR036249">
    <property type="entry name" value="Thioredoxin-like_sf"/>
</dbReference>
<evidence type="ECO:0000313" key="4">
    <source>
        <dbReference type="Proteomes" id="UP001437256"/>
    </source>
</evidence>
<proteinExistence type="predicted"/>
<dbReference type="SUPFAM" id="SSF52833">
    <property type="entry name" value="Thioredoxin-like"/>
    <property type="match status" value="1"/>
</dbReference>
<feature type="domain" description="Thioredoxin" evidence="2">
    <location>
        <begin position="1"/>
        <end position="70"/>
    </location>
</feature>
<keyword evidence="4" id="KW-1185">Reference proteome</keyword>
<dbReference type="PANTHER" id="PTHR45815">
    <property type="entry name" value="PROTEIN DISULFIDE-ISOMERASE A6"/>
    <property type="match status" value="1"/>
</dbReference>
<accession>A0ABR2ZYA3</accession>
<evidence type="ECO:0000256" key="1">
    <source>
        <dbReference type="SAM" id="MobiDB-lite"/>
    </source>
</evidence>
<comment type="caution">
    <text evidence="3">The sequence shown here is derived from an EMBL/GenBank/DDBJ whole genome shotgun (WGS) entry which is preliminary data.</text>
</comment>
<dbReference type="Pfam" id="PF00085">
    <property type="entry name" value="Thioredoxin"/>
    <property type="match status" value="1"/>
</dbReference>
<dbReference type="Gene3D" id="3.40.30.10">
    <property type="entry name" value="Glutaredoxin"/>
    <property type="match status" value="1"/>
</dbReference>
<dbReference type="InterPro" id="IPR013766">
    <property type="entry name" value="Thioredoxin_domain"/>
</dbReference>
<name>A0ABR2ZYA3_9AGAR</name>
<dbReference type="EMBL" id="JBBXMP010000039">
    <property type="protein sequence ID" value="KAL0066052.1"/>
    <property type="molecule type" value="Genomic_DNA"/>
</dbReference>
<organism evidence="3 4">
    <name type="scientific">Marasmius tenuissimus</name>
    <dbReference type="NCBI Taxonomy" id="585030"/>
    <lineage>
        <taxon>Eukaryota</taxon>
        <taxon>Fungi</taxon>
        <taxon>Dikarya</taxon>
        <taxon>Basidiomycota</taxon>
        <taxon>Agaricomycotina</taxon>
        <taxon>Agaricomycetes</taxon>
        <taxon>Agaricomycetidae</taxon>
        <taxon>Agaricales</taxon>
        <taxon>Marasmiineae</taxon>
        <taxon>Marasmiaceae</taxon>
        <taxon>Marasmius</taxon>
    </lineage>
</organism>
<feature type="region of interest" description="Disordered" evidence="1">
    <location>
        <begin position="187"/>
        <end position="217"/>
    </location>
</feature>
<evidence type="ECO:0000313" key="3">
    <source>
        <dbReference type="EMBL" id="KAL0066052.1"/>
    </source>
</evidence>
<dbReference type="Proteomes" id="UP001437256">
    <property type="component" value="Unassembled WGS sequence"/>
</dbReference>
<feature type="compositionally biased region" description="Basic and acidic residues" evidence="1">
    <location>
        <begin position="207"/>
        <end position="217"/>
    </location>
</feature>
<reference evidence="3 4" key="1">
    <citation type="submission" date="2024-05" db="EMBL/GenBank/DDBJ databases">
        <title>A draft genome resource for the thread blight pathogen Marasmius tenuissimus strain MS-2.</title>
        <authorList>
            <person name="Yulfo-Soto G.E."/>
            <person name="Baruah I.K."/>
            <person name="Amoako-Attah I."/>
            <person name="Bukari Y."/>
            <person name="Meinhardt L.W."/>
            <person name="Bailey B.A."/>
            <person name="Cohen S.P."/>
        </authorList>
    </citation>
    <scope>NUCLEOTIDE SEQUENCE [LARGE SCALE GENOMIC DNA]</scope>
    <source>
        <strain evidence="3 4">MS-2</strain>
    </source>
</reference>
<feature type="compositionally biased region" description="Basic residues" evidence="1">
    <location>
        <begin position="193"/>
        <end position="206"/>
    </location>
</feature>